<dbReference type="GO" id="GO:0000160">
    <property type="term" value="P:phosphorelay signal transduction system"/>
    <property type="evidence" value="ECO:0007669"/>
    <property type="project" value="InterPro"/>
</dbReference>
<dbReference type="KEGG" id="ppsc:EHS13_14660"/>
<dbReference type="Gene3D" id="1.10.10.60">
    <property type="entry name" value="Homeodomain-like"/>
    <property type="match status" value="2"/>
</dbReference>
<organism evidence="7 8">
    <name type="scientific">Paenibacillus psychroresistens</name>
    <dbReference type="NCBI Taxonomy" id="1778678"/>
    <lineage>
        <taxon>Bacteria</taxon>
        <taxon>Bacillati</taxon>
        <taxon>Bacillota</taxon>
        <taxon>Bacilli</taxon>
        <taxon>Bacillales</taxon>
        <taxon>Paenibacillaceae</taxon>
        <taxon>Paenibacillus</taxon>
    </lineage>
</organism>
<dbReference type="InterPro" id="IPR001789">
    <property type="entry name" value="Sig_transdc_resp-reg_receiver"/>
</dbReference>
<evidence type="ECO:0000256" key="1">
    <source>
        <dbReference type="ARBA" id="ARBA00023015"/>
    </source>
</evidence>
<dbReference type="GO" id="GO:0003700">
    <property type="term" value="F:DNA-binding transcription factor activity"/>
    <property type="evidence" value="ECO:0007669"/>
    <property type="project" value="InterPro"/>
</dbReference>
<feature type="domain" description="Response regulatory" evidence="6">
    <location>
        <begin position="8"/>
        <end position="124"/>
    </location>
</feature>
<dbReference type="CDD" id="cd17536">
    <property type="entry name" value="REC_YesN-like"/>
    <property type="match status" value="1"/>
</dbReference>
<evidence type="ECO:0000313" key="8">
    <source>
        <dbReference type="Proteomes" id="UP000426246"/>
    </source>
</evidence>
<dbReference type="SMART" id="SM00448">
    <property type="entry name" value="REC"/>
    <property type="match status" value="1"/>
</dbReference>
<dbReference type="Pfam" id="PF00072">
    <property type="entry name" value="Response_reg"/>
    <property type="match status" value="1"/>
</dbReference>
<keyword evidence="2" id="KW-0238">DNA-binding</keyword>
<protein>
    <submittedName>
        <fullName evidence="7">Response regulator</fullName>
    </submittedName>
</protein>
<gene>
    <name evidence="7" type="ORF">EHS13_14660</name>
</gene>
<evidence type="ECO:0000256" key="3">
    <source>
        <dbReference type="ARBA" id="ARBA00023163"/>
    </source>
</evidence>
<dbReference type="SMART" id="SM00342">
    <property type="entry name" value="HTH_ARAC"/>
    <property type="match status" value="1"/>
</dbReference>
<feature type="domain" description="HTH araC/xylS-type" evidence="5">
    <location>
        <begin position="378"/>
        <end position="477"/>
    </location>
</feature>
<dbReference type="Proteomes" id="UP000426246">
    <property type="component" value="Chromosome"/>
</dbReference>
<dbReference type="AlphaFoldDB" id="A0A6B8RIE7"/>
<evidence type="ECO:0000256" key="4">
    <source>
        <dbReference type="PROSITE-ProRule" id="PRU00169"/>
    </source>
</evidence>
<feature type="modified residue" description="4-aspartylphosphate" evidence="4">
    <location>
        <position position="60"/>
    </location>
</feature>
<dbReference type="InterPro" id="IPR018060">
    <property type="entry name" value="HTH_AraC"/>
</dbReference>
<name>A0A6B8RIE7_9BACL</name>
<dbReference type="PANTHER" id="PTHR43280:SF34">
    <property type="entry name" value="ARAC-FAMILY TRANSCRIPTIONAL REGULATOR"/>
    <property type="match status" value="1"/>
</dbReference>
<keyword evidence="8" id="KW-1185">Reference proteome</keyword>
<keyword evidence="1" id="KW-0805">Transcription regulation</keyword>
<evidence type="ECO:0000313" key="7">
    <source>
        <dbReference type="EMBL" id="QGQ96030.1"/>
    </source>
</evidence>
<dbReference type="Gene3D" id="3.40.50.2300">
    <property type="match status" value="1"/>
</dbReference>
<dbReference type="SUPFAM" id="SSF52172">
    <property type="entry name" value="CheY-like"/>
    <property type="match status" value="1"/>
</dbReference>
<reference evidence="8" key="1">
    <citation type="submission" date="2018-11" db="EMBL/GenBank/DDBJ databases">
        <title>Complete genome sequence of Paenibacillus sp. ML311-T8.</title>
        <authorList>
            <person name="Nam Y.-D."/>
            <person name="Kang J."/>
            <person name="Chung W.-H."/>
            <person name="Park Y.S."/>
        </authorList>
    </citation>
    <scope>NUCLEOTIDE SEQUENCE [LARGE SCALE GENOMIC DNA]</scope>
    <source>
        <strain evidence="8">ML311-T8</strain>
    </source>
</reference>
<sequence>MGIMLMYKVLLVDDERIILESLKASLDWESFGFSICGTAENGIVALERIKELRPDVVFTDIRMPGISGLEFIKKAKEISNCLFVIISGIAEFSYAQKAITFGIEGYCLKPFDEDEIISILKKLGDKLSKMTVAPNYEFVWKLTEKQVDNSQLLTLQDKLNNLGFEPGDGYVVCMIRGSHPKQLNGLAQPYIHIETGIAKMAILVNSSRSEALKAWIQAKLSEYQDWSVGWDSCKTIDTLYLAFERADIAVYQYFLHSANRLHEFKLPNEIRINDYQRKLKEAVEKLDLEASQPLMDSAWLVMQEHNASIQAVVRLYFTVVSSLDLEADSSSYIYGYETLVKQFADFSELIEFLKKLLSSYAGSNVESVPPAIDHVNLKKIIEDVDNRFMDSALSIRELSNQYYIHPNYLSQLFKKHLGETFTDYVMQKRVHYASHLLKHTDLTIKLIGEKCGYTDYFHFAKIFKKMTGVTPSMYRGG</sequence>
<keyword evidence="4" id="KW-0597">Phosphoprotein</keyword>
<keyword evidence="3" id="KW-0804">Transcription</keyword>
<evidence type="ECO:0000259" key="6">
    <source>
        <dbReference type="PROSITE" id="PS50110"/>
    </source>
</evidence>
<dbReference type="PROSITE" id="PS01124">
    <property type="entry name" value="HTH_ARAC_FAMILY_2"/>
    <property type="match status" value="1"/>
</dbReference>
<dbReference type="GO" id="GO:0043565">
    <property type="term" value="F:sequence-specific DNA binding"/>
    <property type="evidence" value="ECO:0007669"/>
    <property type="project" value="InterPro"/>
</dbReference>
<dbReference type="EMBL" id="CP034235">
    <property type="protein sequence ID" value="QGQ96030.1"/>
    <property type="molecule type" value="Genomic_DNA"/>
</dbReference>
<accession>A0A6B8RIE7</accession>
<dbReference type="Pfam" id="PF12833">
    <property type="entry name" value="HTH_18"/>
    <property type="match status" value="1"/>
</dbReference>
<dbReference type="PROSITE" id="PS50110">
    <property type="entry name" value="RESPONSE_REGULATORY"/>
    <property type="match status" value="1"/>
</dbReference>
<dbReference type="InterPro" id="IPR011006">
    <property type="entry name" value="CheY-like_superfamily"/>
</dbReference>
<dbReference type="InterPro" id="IPR009057">
    <property type="entry name" value="Homeodomain-like_sf"/>
</dbReference>
<evidence type="ECO:0000256" key="2">
    <source>
        <dbReference type="ARBA" id="ARBA00023125"/>
    </source>
</evidence>
<evidence type="ECO:0000259" key="5">
    <source>
        <dbReference type="PROSITE" id="PS01124"/>
    </source>
</evidence>
<dbReference type="PANTHER" id="PTHR43280">
    <property type="entry name" value="ARAC-FAMILY TRANSCRIPTIONAL REGULATOR"/>
    <property type="match status" value="1"/>
</dbReference>
<dbReference type="SUPFAM" id="SSF46689">
    <property type="entry name" value="Homeodomain-like"/>
    <property type="match status" value="1"/>
</dbReference>
<proteinExistence type="predicted"/>